<accession>A0AAN8KCK3</accession>
<dbReference type="PANTHER" id="PTHR43591:SF24">
    <property type="entry name" value="2-METHOXY-6-POLYPRENYL-1,4-BENZOQUINOL METHYLASE, MITOCHONDRIAL"/>
    <property type="match status" value="1"/>
</dbReference>
<keyword evidence="8" id="KW-1185">Reference proteome</keyword>
<evidence type="ECO:0000256" key="6">
    <source>
        <dbReference type="HAMAP-Rule" id="MF_03191"/>
    </source>
</evidence>
<dbReference type="NCBIfam" id="TIGR01934">
    <property type="entry name" value="MenG_MenH_UbiE"/>
    <property type="match status" value="1"/>
</dbReference>
<dbReference type="GO" id="GO:0032259">
    <property type="term" value="P:methylation"/>
    <property type="evidence" value="ECO:0007669"/>
    <property type="project" value="UniProtKB-KW"/>
</dbReference>
<evidence type="ECO:0000256" key="2">
    <source>
        <dbReference type="ARBA" id="ARBA00022679"/>
    </source>
</evidence>
<gene>
    <name evidence="7" type="ORF">SNE40_002078</name>
</gene>
<dbReference type="HAMAP" id="MF_01813">
    <property type="entry name" value="MenG_UbiE_methyltr"/>
    <property type="match status" value="1"/>
</dbReference>
<evidence type="ECO:0000256" key="5">
    <source>
        <dbReference type="ARBA" id="ARBA00046387"/>
    </source>
</evidence>
<comment type="caution">
    <text evidence="6">Lacks conserved residue(s) required for the propagation of feature annotation.</text>
</comment>
<comment type="catalytic activity">
    <reaction evidence="6">
        <text>a 2-methoxy-6-(all-trans-polyprenyl)benzene-1,4-diol + S-adenosyl-L-methionine = a 5-methoxy-2-methyl-3-(all-trans-polyprenyl)benzene-1,4-diol + S-adenosyl-L-homocysteine + H(+)</text>
        <dbReference type="Rhea" id="RHEA:28286"/>
        <dbReference type="Rhea" id="RHEA-COMP:10858"/>
        <dbReference type="Rhea" id="RHEA-COMP:10859"/>
        <dbReference type="ChEBI" id="CHEBI:15378"/>
        <dbReference type="ChEBI" id="CHEBI:57856"/>
        <dbReference type="ChEBI" id="CHEBI:59789"/>
        <dbReference type="ChEBI" id="CHEBI:84166"/>
        <dbReference type="ChEBI" id="CHEBI:84167"/>
        <dbReference type="EC" id="2.1.1.201"/>
    </reaction>
</comment>
<feature type="binding site" evidence="6">
    <location>
        <position position="111"/>
    </location>
    <ligand>
        <name>S-adenosyl-L-methionine</name>
        <dbReference type="ChEBI" id="CHEBI:59789"/>
    </ligand>
</feature>
<dbReference type="InterPro" id="IPR029063">
    <property type="entry name" value="SAM-dependent_MTases_sf"/>
</dbReference>
<dbReference type="Proteomes" id="UP001347796">
    <property type="component" value="Unassembled WGS sequence"/>
</dbReference>
<dbReference type="PANTHER" id="PTHR43591">
    <property type="entry name" value="METHYLTRANSFERASE"/>
    <property type="match status" value="1"/>
</dbReference>
<keyword evidence="6" id="KW-0472">Membrane</keyword>
<dbReference type="GO" id="GO:0031314">
    <property type="term" value="C:extrinsic component of mitochondrial inner membrane"/>
    <property type="evidence" value="ECO:0007669"/>
    <property type="project" value="UniProtKB-UniRule"/>
</dbReference>
<protein>
    <recommendedName>
        <fullName evidence="6">2-methoxy-6-polyprenyl-1,4-benzoquinol methylase, mitochondrial</fullName>
        <ecNumber evidence="6">2.1.1.201</ecNumber>
    </recommendedName>
    <alternativeName>
        <fullName evidence="6">Ubiquinone biosynthesis methyltransferase COQ5</fullName>
    </alternativeName>
</protein>
<keyword evidence="6" id="KW-0496">Mitochondrion</keyword>
<comment type="subcellular location">
    <subcellularLocation>
        <location evidence="6">Mitochondrion inner membrane</location>
        <topology evidence="6">Peripheral membrane protein</topology>
        <orientation evidence="6">Matrix side</orientation>
    </subcellularLocation>
</comment>
<dbReference type="Gene3D" id="3.40.50.150">
    <property type="entry name" value="Vaccinia Virus protein VP39"/>
    <property type="match status" value="1"/>
</dbReference>
<dbReference type="Pfam" id="PF01209">
    <property type="entry name" value="Ubie_methyltran"/>
    <property type="match status" value="1"/>
</dbReference>
<evidence type="ECO:0000256" key="4">
    <source>
        <dbReference type="ARBA" id="ARBA00022691"/>
    </source>
</evidence>
<evidence type="ECO:0000313" key="7">
    <source>
        <dbReference type="EMBL" id="KAK6190149.1"/>
    </source>
</evidence>
<keyword evidence="2 6" id="KW-0808">Transferase</keyword>
<organism evidence="7 8">
    <name type="scientific">Patella caerulea</name>
    <name type="common">Rayed Mediterranean limpet</name>
    <dbReference type="NCBI Taxonomy" id="87958"/>
    <lineage>
        <taxon>Eukaryota</taxon>
        <taxon>Metazoa</taxon>
        <taxon>Spiralia</taxon>
        <taxon>Lophotrochozoa</taxon>
        <taxon>Mollusca</taxon>
        <taxon>Gastropoda</taxon>
        <taxon>Patellogastropoda</taxon>
        <taxon>Patelloidea</taxon>
        <taxon>Patellidae</taxon>
        <taxon>Patella</taxon>
    </lineage>
</organism>
<dbReference type="PROSITE" id="PS01184">
    <property type="entry name" value="UBIE_2"/>
    <property type="match status" value="1"/>
</dbReference>
<dbReference type="GO" id="GO:0008425">
    <property type="term" value="F:2-methoxy-6-polyprenyl-1,4-benzoquinol methyltransferase activity"/>
    <property type="evidence" value="ECO:0007669"/>
    <property type="project" value="UniProtKB-UniRule"/>
</dbReference>
<dbReference type="EMBL" id="JAZGQO010000002">
    <property type="protein sequence ID" value="KAK6190149.1"/>
    <property type="molecule type" value="Genomic_DNA"/>
</dbReference>
<comment type="function">
    <text evidence="6">Methyltransferase required for the conversion of 2-polyprenyl-6-methoxy-1,4-benzoquinol (DDMQH2) to 2-polyprenyl-3-methyl-6-methoxy-1,4-benzoquinol (DMQH2).</text>
</comment>
<dbReference type="SUPFAM" id="SSF53335">
    <property type="entry name" value="S-adenosyl-L-methionine-dependent methyltransferases"/>
    <property type="match status" value="1"/>
</dbReference>
<keyword evidence="6" id="KW-0999">Mitochondrion inner membrane</keyword>
<dbReference type="CDD" id="cd02440">
    <property type="entry name" value="AdoMet_MTases"/>
    <property type="match status" value="1"/>
</dbReference>
<comment type="subunit">
    <text evidence="5">Component of a multi-subunit COQ enzyme complex, composed of at least COQ3, COQ4, COQ5, COQ6, COQ7 and COQ9. Interacts with PYURF; the interaction is direct, stabilizes COQ5 protein and associates PYURF with COQ enzyme complex.</text>
</comment>
<proteinExistence type="inferred from homology"/>
<feature type="binding site" evidence="6">
    <location>
        <begin position="201"/>
        <end position="202"/>
    </location>
    <ligand>
        <name>S-adenosyl-L-methionine</name>
        <dbReference type="ChEBI" id="CHEBI:59789"/>
    </ligand>
</feature>
<feature type="binding site" evidence="6">
    <location>
        <position position="173"/>
    </location>
    <ligand>
        <name>S-adenosyl-L-methionine</name>
        <dbReference type="ChEBI" id="CHEBI:59789"/>
    </ligand>
</feature>
<dbReference type="PROSITE" id="PS01183">
    <property type="entry name" value="UBIE_1"/>
    <property type="match status" value="1"/>
</dbReference>
<dbReference type="PROSITE" id="PS51608">
    <property type="entry name" value="SAM_MT_UBIE"/>
    <property type="match status" value="1"/>
</dbReference>
<dbReference type="FunFam" id="3.40.50.150:FF:000064">
    <property type="entry name" value="2-methoxy-6-polyprenyl-1,4-benzoquinol methylase, mitochondrial"/>
    <property type="match status" value="1"/>
</dbReference>
<evidence type="ECO:0000256" key="3">
    <source>
        <dbReference type="ARBA" id="ARBA00022688"/>
    </source>
</evidence>
<dbReference type="EC" id="2.1.1.201" evidence="6"/>
<comment type="pathway">
    <text evidence="6">Cofactor biosynthesis; ubiquinone biosynthesis.</text>
</comment>
<evidence type="ECO:0000313" key="8">
    <source>
        <dbReference type="Proteomes" id="UP001347796"/>
    </source>
</evidence>
<name>A0AAN8KCK3_PATCE</name>
<keyword evidence="4 6" id="KW-0949">S-adenosyl-L-methionine</keyword>
<dbReference type="InterPro" id="IPR004033">
    <property type="entry name" value="UbiE/COQ5_MeTrFase"/>
</dbReference>
<keyword evidence="3 6" id="KW-0831">Ubiquinone biosynthesis</keyword>
<reference evidence="7 8" key="1">
    <citation type="submission" date="2024-01" db="EMBL/GenBank/DDBJ databases">
        <title>The genome of the rayed Mediterranean limpet Patella caerulea (Linnaeus, 1758).</title>
        <authorList>
            <person name="Anh-Thu Weber A."/>
            <person name="Halstead-Nussloch G."/>
        </authorList>
    </citation>
    <scope>NUCLEOTIDE SEQUENCE [LARGE SCALE GENOMIC DNA]</scope>
    <source>
        <strain evidence="7">AATW-2023a</strain>
        <tissue evidence="7">Whole specimen</tissue>
    </source>
</reference>
<dbReference type="InterPro" id="IPR023576">
    <property type="entry name" value="UbiE/COQ5_MeTrFase_CS"/>
</dbReference>
<comment type="caution">
    <text evidence="7">The sequence shown here is derived from an EMBL/GenBank/DDBJ whole genome shotgun (WGS) entry which is preliminary data.</text>
</comment>
<comment type="similarity">
    <text evidence="6">Belongs to the class I-like SAM-binding methyltransferase superfamily. MenG/UbiE family.</text>
</comment>
<keyword evidence="1 6" id="KW-0489">Methyltransferase</keyword>
<dbReference type="AlphaFoldDB" id="A0AAN8KCK3"/>
<evidence type="ECO:0000256" key="1">
    <source>
        <dbReference type="ARBA" id="ARBA00022603"/>
    </source>
</evidence>
<sequence>MAAPMVKRSSLIINNIFSNYIRKNISKCKRSISFSRVNGGDNTSQTHFGYENIPEDEKEERVYKVFENVATKYDLMNDAMSAGIHRLWKDYFISKMAPTPGTQLVDVAGGTGDIAFRFLNYVRNEDSESYNNQDRQFDVETPPELRSISELDEISESGESKTEKAKSFVTICDINQAMLDVGKSKAENLGFSSETCFIQGNAENLPLESNKYDVYTIAYGIRNCTHIDKVLQEAYRVLKPGGRFMCLEFSHVTYPLIQQLYDSYSFQVIPVMGQVLAQDWKSYQYLVESIRQFPKQEEFVEMIRNAGFKMAKYENITFGVTAIHSGFKI</sequence>